<dbReference type="HOGENOM" id="CLU_164006_0_0_6"/>
<evidence type="ECO:0000313" key="1">
    <source>
        <dbReference type="EMBL" id="CDH24882.1"/>
    </source>
</evidence>
<dbReference type="Proteomes" id="UP000028493">
    <property type="component" value="Unassembled WGS sequence"/>
</dbReference>
<dbReference type="RefSeq" id="WP_038197154.1">
    <property type="nucleotide sequence ID" value="NZ_CAWLXS010000311.1"/>
</dbReference>
<gene>
    <name evidence="1" type="ORF">XBKB1_3210004</name>
</gene>
<reference evidence="1" key="1">
    <citation type="submission" date="2013-07" db="EMBL/GenBank/DDBJ databases">
        <title>Sub-species coevolution in mutualistic symbiosis.</title>
        <authorList>
            <person name="Murfin K."/>
            <person name="Klassen J."/>
            <person name="Lee M."/>
            <person name="Forst S."/>
            <person name="Stock P."/>
            <person name="Goodrich-Blair H."/>
        </authorList>
    </citation>
    <scope>NUCLEOTIDE SEQUENCE [LARGE SCALE GENOMIC DNA]</scope>
    <source>
        <strain evidence="1">Kraussei Becker Underwood</strain>
    </source>
</reference>
<accession>A0A077PVY1</accession>
<protein>
    <recommendedName>
        <fullName evidence="2">Bacteriophage protein</fullName>
    </recommendedName>
</protein>
<name>A0A077PVY1_XENBV</name>
<sequence length="117" mass="12908">MRTLFLMPATWDLTLDAAGNIAIASDQYARAQSVANACRVFVKDLYYSQGSGIPYLEEILGKNRYSLAMYRKHLEDAAMSVNGVVSATAELSTANDRIVRGRINFTDIDGREGVIEL</sequence>
<organism evidence="1">
    <name type="scientific">Xenorhabdus bovienii str. kraussei Becker Underwood</name>
    <dbReference type="NCBI Taxonomy" id="1398204"/>
    <lineage>
        <taxon>Bacteria</taxon>
        <taxon>Pseudomonadati</taxon>
        <taxon>Pseudomonadota</taxon>
        <taxon>Gammaproteobacteria</taxon>
        <taxon>Enterobacterales</taxon>
        <taxon>Morganellaceae</taxon>
        <taxon>Xenorhabdus</taxon>
    </lineage>
</organism>
<dbReference type="AlphaFoldDB" id="A0A077PVY1"/>
<dbReference type="EMBL" id="CBSZ010000248">
    <property type="protein sequence ID" value="CDH24882.1"/>
    <property type="molecule type" value="Genomic_DNA"/>
</dbReference>
<comment type="caution">
    <text evidence="1">The sequence shown here is derived from an EMBL/GenBank/DDBJ whole genome shotgun (WGS) entry which is preliminary data.</text>
</comment>
<evidence type="ECO:0008006" key="2">
    <source>
        <dbReference type="Google" id="ProtNLM"/>
    </source>
</evidence>
<proteinExistence type="predicted"/>